<accession>A0ABU7GE14</accession>
<comment type="caution">
    <text evidence="1">The sequence shown here is derived from an EMBL/GenBank/DDBJ whole genome shotgun (WGS) entry which is preliminary data.</text>
</comment>
<organism evidence="1 2">
    <name type="scientific">Altererythrobacter litoralis</name>
    <dbReference type="NCBI Taxonomy" id="3113904"/>
    <lineage>
        <taxon>Bacteria</taxon>
        <taxon>Pseudomonadati</taxon>
        <taxon>Pseudomonadota</taxon>
        <taxon>Alphaproteobacteria</taxon>
        <taxon>Sphingomonadales</taxon>
        <taxon>Erythrobacteraceae</taxon>
        <taxon>Altererythrobacter</taxon>
    </lineage>
</organism>
<protein>
    <recommendedName>
        <fullName evidence="3">Cell division protein FtsL</fullName>
    </recommendedName>
</protein>
<evidence type="ECO:0000313" key="1">
    <source>
        <dbReference type="EMBL" id="MEE1877340.1"/>
    </source>
</evidence>
<evidence type="ECO:0008006" key="3">
    <source>
        <dbReference type="Google" id="ProtNLM"/>
    </source>
</evidence>
<sequence length="178" mass="18850">MSGSRLHQIGWLAVLAICGSLFLALSFRVHAVKSEVLLAERQIIALERETLMLETEFEARANQRQLAEWNEVDFGYQAPRADQFFESELQLASLSAPLGPAAPSPIRVARADNATDGAAPSASRTMVSPVSGRPVTMASAAMPGATATVAEAFGELLAEASPVRSAQARTLLSAEAAE</sequence>
<reference evidence="1 2" key="1">
    <citation type="submission" date="2024-01" db="EMBL/GenBank/DDBJ databases">
        <title>The genome sequence of Erythrobacteraceae sp. strain 1XM1-14.</title>
        <authorList>
            <person name="Liu Y."/>
        </authorList>
    </citation>
    <scope>NUCLEOTIDE SEQUENCE [LARGE SCALE GENOMIC DNA]</scope>
    <source>
        <strain evidence="1 2">1XM1-14</strain>
    </source>
</reference>
<proteinExistence type="predicted"/>
<dbReference type="Proteomes" id="UP001343492">
    <property type="component" value="Unassembled WGS sequence"/>
</dbReference>
<dbReference type="EMBL" id="JAZDQV010000005">
    <property type="protein sequence ID" value="MEE1877340.1"/>
    <property type="molecule type" value="Genomic_DNA"/>
</dbReference>
<keyword evidence="2" id="KW-1185">Reference proteome</keyword>
<gene>
    <name evidence="1" type="ORF">VRS74_06535</name>
</gene>
<evidence type="ECO:0000313" key="2">
    <source>
        <dbReference type="Proteomes" id="UP001343492"/>
    </source>
</evidence>
<name>A0ABU7GE14_9SPHN</name>
<dbReference type="RefSeq" id="WP_354144446.1">
    <property type="nucleotide sequence ID" value="NZ_JAZDQV010000005.1"/>
</dbReference>